<dbReference type="InterPro" id="IPR020845">
    <property type="entry name" value="AMP-binding_CS"/>
</dbReference>
<dbReference type="InterPro" id="IPR042099">
    <property type="entry name" value="ANL_N_sf"/>
</dbReference>
<keyword evidence="2 8" id="KW-0436">Ligase</keyword>
<dbReference type="InterPro" id="IPR011963">
    <property type="entry name" value="DHB_AMP_lig"/>
</dbReference>
<gene>
    <name evidence="8" type="primary">entE</name>
    <name evidence="8" type="ORF">PS273GM_20235</name>
</gene>
<name>A0A172WUV2_STUST</name>
<dbReference type="EMBL" id="CP015641">
    <property type="protein sequence ID" value="ANF27294.1"/>
    <property type="molecule type" value="Genomic_DNA"/>
</dbReference>
<accession>A0A172WUV2</accession>
<dbReference type="InterPro" id="IPR050237">
    <property type="entry name" value="ATP-dep_AMP-bd_enzyme"/>
</dbReference>
<dbReference type="NCBIfam" id="NF008192">
    <property type="entry name" value="PRK10946.1"/>
    <property type="match status" value="1"/>
</dbReference>
<feature type="domain" description="AMP-dependent synthetase/ligase" evidence="6">
    <location>
        <begin position="34"/>
        <end position="397"/>
    </location>
</feature>
<dbReference type="GO" id="GO:0008668">
    <property type="term" value="F:2,3-dihydroxybenzoate--[aryl-carrier protein] ligase"/>
    <property type="evidence" value="ECO:0007669"/>
    <property type="project" value="InterPro"/>
</dbReference>
<evidence type="ECO:0000259" key="6">
    <source>
        <dbReference type="Pfam" id="PF00501"/>
    </source>
</evidence>
<dbReference type="Pfam" id="PF13193">
    <property type="entry name" value="AMP-binding_C"/>
    <property type="match status" value="1"/>
</dbReference>
<protein>
    <recommendedName>
        <fullName evidence="4">salicylate--[aryl-carrier protein] ligase</fullName>
        <ecNumber evidence="4">6.2.1.61</ecNumber>
    </recommendedName>
    <alternativeName>
        <fullName evidence="5">Salicylate--[aryl-carrier protein] ligase</fullName>
    </alternativeName>
</protein>
<comment type="catalytic activity">
    <reaction evidence="3">
        <text>salicylate + holo-[ACP] + ATP = salicyl-[ACP] + AMP + diphosphate</text>
        <dbReference type="Rhea" id="RHEA:61648"/>
        <dbReference type="Rhea" id="RHEA-COMP:9685"/>
        <dbReference type="Rhea" id="RHEA-COMP:19022"/>
        <dbReference type="ChEBI" id="CHEBI:30616"/>
        <dbReference type="ChEBI" id="CHEBI:30762"/>
        <dbReference type="ChEBI" id="CHEBI:33019"/>
        <dbReference type="ChEBI" id="CHEBI:64479"/>
        <dbReference type="ChEBI" id="CHEBI:86464"/>
        <dbReference type="ChEBI" id="CHEBI:456215"/>
        <dbReference type="EC" id="6.2.1.61"/>
    </reaction>
    <physiologicalReaction direction="left-to-right" evidence="3">
        <dbReference type="Rhea" id="RHEA:61649"/>
    </physiologicalReaction>
</comment>
<dbReference type="NCBIfam" id="TIGR02275">
    <property type="entry name" value="DHB_AMP_lig"/>
    <property type="match status" value="1"/>
</dbReference>
<comment type="pathway">
    <text evidence="1">Siderophore biosynthesis.</text>
</comment>
<sequence length="541" mass="59304">MSLVPFTRWPDEFAERYRRAGHWRGEPLSKMLVEQASTQPDAVAVVDGSGALSYADLDRASTNLAQRLANRGLGQGDRALVQLGNQAELYVVFFALMKAGIAPVNALFSHNRLELVAYAAQVRPRLLIASRAHSLFTGDAFVEELTELIPELDTVLLHDDPHPELRLQSWFVQAKALRSFSPTPAGEVAFFQLSGGSTGTPKLIPRTHDDYLYSVRRSVEICQFDRETRYLCALPAAHNFPLSSPGALGVFLAGGRVVLSPDPGPASCFPLIAHQQVNVTALVPSALAMWLQAAPSHHRELASLQWVQVGGAKLPESQARRVPQVLGCRLQQVFGMAEGLVNYTRLDDSDEHVYLTQGQPMSPDDEIKVVDREGHPVAAGEIGALMTRGPYTIRGYFQSPEHNAAAFDAEGFYRSGDLVRQRDDGYLVVVGRIKDQINRGGEKIAAEEVENLLMAHPAVAQAALVSVPDEAMGEKSCAYIVSPDPTLKGIVLRRFLRGLGLADYKLPDRFVHIDALPVTAVGKVDKNRLRRRVAEQLTVTE</sequence>
<dbReference type="OrthoDB" id="9803968at2"/>
<dbReference type="InterPro" id="IPR025110">
    <property type="entry name" value="AMP-bd_C"/>
</dbReference>
<feature type="domain" description="AMP-binding enzyme C-terminal" evidence="7">
    <location>
        <begin position="448"/>
        <end position="523"/>
    </location>
</feature>
<dbReference type="FunFam" id="2.30.38.10:FF:000003">
    <property type="entry name" value="Vibriobactin-specific 2,3-dihydroxybenzoate-AMP ligase"/>
    <property type="match status" value="1"/>
</dbReference>
<evidence type="ECO:0000256" key="4">
    <source>
        <dbReference type="ARBA" id="ARBA00066647"/>
    </source>
</evidence>
<dbReference type="InterPro" id="IPR000873">
    <property type="entry name" value="AMP-dep_synth/lig_dom"/>
</dbReference>
<dbReference type="PROSITE" id="PS00455">
    <property type="entry name" value="AMP_BINDING"/>
    <property type="match status" value="1"/>
</dbReference>
<organism evidence="8 9">
    <name type="scientific">Stutzerimonas stutzeri</name>
    <name type="common">Pseudomonas stutzeri</name>
    <dbReference type="NCBI Taxonomy" id="316"/>
    <lineage>
        <taxon>Bacteria</taxon>
        <taxon>Pseudomonadati</taxon>
        <taxon>Pseudomonadota</taxon>
        <taxon>Gammaproteobacteria</taxon>
        <taxon>Pseudomonadales</taxon>
        <taxon>Pseudomonadaceae</taxon>
        <taxon>Stutzerimonas</taxon>
    </lineage>
</organism>
<evidence type="ECO:0000259" key="7">
    <source>
        <dbReference type="Pfam" id="PF13193"/>
    </source>
</evidence>
<evidence type="ECO:0000256" key="1">
    <source>
        <dbReference type="ARBA" id="ARBA00004924"/>
    </source>
</evidence>
<dbReference type="Gene3D" id="3.30.300.30">
    <property type="match status" value="1"/>
</dbReference>
<evidence type="ECO:0000256" key="3">
    <source>
        <dbReference type="ARBA" id="ARBA00050154"/>
    </source>
</evidence>
<dbReference type="GO" id="GO:0019290">
    <property type="term" value="P:siderophore biosynthetic process"/>
    <property type="evidence" value="ECO:0007669"/>
    <property type="project" value="InterPro"/>
</dbReference>
<dbReference type="Pfam" id="PF00501">
    <property type="entry name" value="AMP-binding"/>
    <property type="match status" value="1"/>
</dbReference>
<evidence type="ECO:0000256" key="5">
    <source>
        <dbReference type="ARBA" id="ARBA00077773"/>
    </source>
</evidence>
<dbReference type="AlphaFoldDB" id="A0A172WUV2"/>
<reference evidence="8 9" key="1">
    <citation type="submission" date="2016-05" db="EMBL/GenBank/DDBJ databases">
        <title>Genome sequence of Pseudomonas stutzeri 273 and identification of the exopolysaccharide biosynthesis locus.</title>
        <authorList>
            <person name="Wu S."/>
            <person name="Sun C."/>
        </authorList>
    </citation>
    <scope>NUCLEOTIDE SEQUENCE [LARGE SCALE GENOMIC DNA]</scope>
    <source>
        <strain evidence="8 9">273</strain>
    </source>
</reference>
<proteinExistence type="predicted"/>
<dbReference type="PANTHER" id="PTHR43767">
    <property type="entry name" value="LONG-CHAIN-FATTY-ACID--COA LIGASE"/>
    <property type="match status" value="1"/>
</dbReference>
<evidence type="ECO:0000256" key="2">
    <source>
        <dbReference type="ARBA" id="ARBA00022598"/>
    </source>
</evidence>
<dbReference type="Gene3D" id="3.40.50.12780">
    <property type="entry name" value="N-terminal domain of ligase-like"/>
    <property type="match status" value="1"/>
</dbReference>
<dbReference type="Proteomes" id="UP000077787">
    <property type="component" value="Chromosome"/>
</dbReference>
<evidence type="ECO:0000313" key="8">
    <source>
        <dbReference type="EMBL" id="ANF27294.1"/>
    </source>
</evidence>
<dbReference type="SUPFAM" id="SSF56801">
    <property type="entry name" value="Acetyl-CoA synthetase-like"/>
    <property type="match status" value="1"/>
</dbReference>
<dbReference type="eggNOG" id="COG1021">
    <property type="taxonomic scope" value="Bacteria"/>
</dbReference>
<dbReference type="InterPro" id="IPR045851">
    <property type="entry name" value="AMP-bd_C_sf"/>
</dbReference>
<dbReference type="PANTHER" id="PTHR43767:SF10">
    <property type="entry name" value="SURFACTIN SYNTHASE SUBUNIT 1"/>
    <property type="match status" value="1"/>
</dbReference>
<dbReference type="EC" id="6.2.1.61" evidence="4"/>
<evidence type="ECO:0000313" key="9">
    <source>
        <dbReference type="Proteomes" id="UP000077787"/>
    </source>
</evidence>
<dbReference type="RefSeq" id="WP_045427036.1">
    <property type="nucleotide sequence ID" value="NZ_CP015641.1"/>
</dbReference>
<dbReference type="CDD" id="cd05920">
    <property type="entry name" value="23DHB-AMP_lg"/>
    <property type="match status" value="1"/>
</dbReference>